<reference evidence="1" key="1">
    <citation type="submission" date="2020-07" db="EMBL/GenBank/DDBJ databases">
        <title>Huge and variable diversity of episymbiotic CPR bacteria and DPANN archaea in groundwater ecosystems.</title>
        <authorList>
            <person name="He C.Y."/>
            <person name="Keren R."/>
            <person name="Whittaker M."/>
            <person name="Farag I.F."/>
            <person name="Doudna J."/>
            <person name="Cate J.H.D."/>
            <person name="Banfield J.F."/>
        </authorList>
    </citation>
    <scope>NUCLEOTIDE SEQUENCE</scope>
    <source>
        <strain evidence="1">NC_groundwater_1818_Pr3_B-0.1um_66_35</strain>
    </source>
</reference>
<sequence length="148" mass="17511">MSGDAAGHKREWRLLHHEIVQVVDNYVCKFAEAARAVWISSKRSPDCYSQSIIMYDMQLLRPEMLSALQTLLAEYRDWSIEVQVAAPEGERTWDWRDMMVEISHDRIIDRLQHDLLPQHLRQVRFGTTIDEYNEEMAAKVRRLMRRPG</sequence>
<dbReference type="Proteomes" id="UP000782519">
    <property type="component" value="Unassembled WGS sequence"/>
</dbReference>
<dbReference type="AlphaFoldDB" id="A0A933RXA9"/>
<organism evidence="1 2">
    <name type="scientific">Rhodopseudomonas palustris</name>
    <dbReference type="NCBI Taxonomy" id="1076"/>
    <lineage>
        <taxon>Bacteria</taxon>
        <taxon>Pseudomonadati</taxon>
        <taxon>Pseudomonadota</taxon>
        <taxon>Alphaproteobacteria</taxon>
        <taxon>Hyphomicrobiales</taxon>
        <taxon>Nitrobacteraceae</taxon>
        <taxon>Rhodopseudomonas</taxon>
    </lineage>
</organism>
<proteinExistence type="predicted"/>
<evidence type="ECO:0000313" key="1">
    <source>
        <dbReference type="EMBL" id="MBI5130391.1"/>
    </source>
</evidence>
<accession>A0A933RXA9</accession>
<protein>
    <submittedName>
        <fullName evidence="1">Uncharacterized protein</fullName>
    </submittedName>
</protein>
<name>A0A933RXA9_RHOPL</name>
<evidence type="ECO:0000313" key="2">
    <source>
        <dbReference type="Proteomes" id="UP000782519"/>
    </source>
</evidence>
<comment type="caution">
    <text evidence="1">The sequence shown here is derived from an EMBL/GenBank/DDBJ whole genome shotgun (WGS) entry which is preliminary data.</text>
</comment>
<gene>
    <name evidence="1" type="ORF">HZA66_13190</name>
</gene>
<dbReference type="EMBL" id="JACRJB010000037">
    <property type="protein sequence ID" value="MBI5130391.1"/>
    <property type="molecule type" value="Genomic_DNA"/>
</dbReference>